<dbReference type="RefSeq" id="WP_378973008.1">
    <property type="nucleotide sequence ID" value="NZ_JBHSWN010000001.1"/>
</dbReference>
<organism evidence="4 5">
    <name type="scientific">Methylobacterium komagatae</name>
    <dbReference type="NCBI Taxonomy" id="374425"/>
    <lineage>
        <taxon>Bacteria</taxon>
        <taxon>Pseudomonadati</taxon>
        <taxon>Pseudomonadota</taxon>
        <taxon>Alphaproteobacteria</taxon>
        <taxon>Hyphomicrobiales</taxon>
        <taxon>Methylobacteriaceae</taxon>
        <taxon>Methylobacterium</taxon>
    </lineage>
</organism>
<dbReference type="InterPro" id="IPR001509">
    <property type="entry name" value="Epimerase_deHydtase"/>
</dbReference>
<dbReference type="Proteomes" id="UP001596292">
    <property type="component" value="Unassembled WGS sequence"/>
</dbReference>
<accession>A0ABW2BQG3</accession>
<evidence type="ECO:0000313" key="5">
    <source>
        <dbReference type="Proteomes" id="UP001596292"/>
    </source>
</evidence>
<comment type="pathway">
    <text evidence="1">Bacterial outer membrane biogenesis; LPS O-antigen biosynthesis.</text>
</comment>
<protein>
    <submittedName>
        <fullName evidence="4">NAD-dependent epimerase/dehydratase family protein</fullName>
    </submittedName>
</protein>
<dbReference type="PANTHER" id="PTHR43000">
    <property type="entry name" value="DTDP-D-GLUCOSE 4,6-DEHYDRATASE-RELATED"/>
    <property type="match status" value="1"/>
</dbReference>
<dbReference type="EMBL" id="JBHSWN010000001">
    <property type="protein sequence ID" value="MFC6791805.1"/>
    <property type="molecule type" value="Genomic_DNA"/>
</dbReference>
<name>A0ABW2BQG3_9HYPH</name>
<evidence type="ECO:0000256" key="1">
    <source>
        <dbReference type="ARBA" id="ARBA00005125"/>
    </source>
</evidence>
<dbReference type="Pfam" id="PF01370">
    <property type="entry name" value="Epimerase"/>
    <property type="match status" value="1"/>
</dbReference>
<evidence type="ECO:0000313" key="4">
    <source>
        <dbReference type="EMBL" id="MFC6791805.1"/>
    </source>
</evidence>
<keyword evidence="5" id="KW-1185">Reference proteome</keyword>
<evidence type="ECO:0000256" key="2">
    <source>
        <dbReference type="ARBA" id="ARBA00007637"/>
    </source>
</evidence>
<reference evidence="5" key="1">
    <citation type="journal article" date="2019" name="Int. J. Syst. Evol. Microbiol.">
        <title>The Global Catalogue of Microorganisms (GCM) 10K type strain sequencing project: providing services to taxonomists for standard genome sequencing and annotation.</title>
        <authorList>
            <consortium name="The Broad Institute Genomics Platform"/>
            <consortium name="The Broad Institute Genome Sequencing Center for Infectious Disease"/>
            <person name="Wu L."/>
            <person name="Ma J."/>
        </authorList>
    </citation>
    <scope>NUCLEOTIDE SEQUENCE [LARGE SCALE GENOMIC DNA]</scope>
    <source>
        <strain evidence="5">CCUG 48316</strain>
    </source>
</reference>
<gene>
    <name evidence="4" type="ORF">ACFQE0_20720</name>
</gene>
<dbReference type="Gene3D" id="3.40.50.720">
    <property type="entry name" value="NAD(P)-binding Rossmann-like Domain"/>
    <property type="match status" value="1"/>
</dbReference>
<feature type="domain" description="NAD-dependent epimerase/dehydratase" evidence="3">
    <location>
        <begin position="5"/>
        <end position="244"/>
    </location>
</feature>
<evidence type="ECO:0000259" key="3">
    <source>
        <dbReference type="Pfam" id="PF01370"/>
    </source>
</evidence>
<sequence>MGRRVLVTGASGFVGRHVLAGLASAGYAALLGLGRHEGATVPAGAEFRAVDLADRVGLAACLRSFRPSHVLHLAAQASAAQAQGAGAETWRTNVAGLLNLADGLLAEVPKSTLIFVSSSEVYGRAFLSGESVTEDTIPKPVGVYARTKHVGEEMLTDVLAESESRLIILRPFNHTGPGQDERFVVPAFAHQIARIEAGLIPPRLAVGNLDSYRDFLDVRDVARAYAMTIEASERLESGTILNIAAGRPRKIRSVLDDLTQLARVPFEIVVDPSRARASEIHFASGDNRRIRKATGWMPEIPWSETLVQALEDARARVAAES</sequence>
<dbReference type="InterPro" id="IPR036291">
    <property type="entry name" value="NAD(P)-bd_dom_sf"/>
</dbReference>
<comment type="similarity">
    <text evidence="2">Belongs to the NAD(P)-dependent epimerase/dehydratase family.</text>
</comment>
<proteinExistence type="inferred from homology"/>
<dbReference type="Gene3D" id="3.90.25.10">
    <property type="entry name" value="UDP-galactose 4-epimerase, domain 1"/>
    <property type="match status" value="1"/>
</dbReference>
<dbReference type="SUPFAM" id="SSF51735">
    <property type="entry name" value="NAD(P)-binding Rossmann-fold domains"/>
    <property type="match status" value="1"/>
</dbReference>
<comment type="caution">
    <text evidence="4">The sequence shown here is derived from an EMBL/GenBank/DDBJ whole genome shotgun (WGS) entry which is preliminary data.</text>
</comment>